<dbReference type="SMART" id="SM00579">
    <property type="entry name" value="FBD"/>
    <property type="match status" value="1"/>
</dbReference>
<reference evidence="3" key="1">
    <citation type="submission" date="2023-03" db="EMBL/GenBank/DDBJ databases">
        <authorList>
            <person name="Julca I."/>
        </authorList>
    </citation>
    <scope>NUCLEOTIDE SEQUENCE</scope>
</reference>
<dbReference type="SUPFAM" id="SSF52047">
    <property type="entry name" value="RNI-like"/>
    <property type="match status" value="1"/>
</dbReference>
<dbReference type="Pfam" id="PF08387">
    <property type="entry name" value="FBD"/>
    <property type="match status" value="1"/>
</dbReference>
<dbReference type="PANTHER" id="PTHR31900:SF30">
    <property type="entry name" value="SUPERFAMILY PROTEIN, PUTATIVE-RELATED"/>
    <property type="match status" value="1"/>
</dbReference>
<dbReference type="InterPro" id="IPR032675">
    <property type="entry name" value="LRR_dom_sf"/>
</dbReference>
<dbReference type="InterPro" id="IPR050232">
    <property type="entry name" value="FBL13/AtMIF1-like"/>
</dbReference>
<evidence type="ECO:0000259" key="2">
    <source>
        <dbReference type="SMART" id="SM00579"/>
    </source>
</evidence>
<feature type="domain" description="FBD" evidence="2">
    <location>
        <begin position="428"/>
        <end position="501"/>
    </location>
</feature>
<evidence type="ECO:0000313" key="3">
    <source>
        <dbReference type="EMBL" id="CAI9116596.1"/>
    </source>
</evidence>
<dbReference type="SUPFAM" id="SSF81383">
    <property type="entry name" value="F-box domain"/>
    <property type="match status" value="1"/>
</dbReference>
<gene>
    <name evidence="3" type="ORF">OLC1_LOCUS22851</name>
</gene>
<dbReference type="AlphaFoldDB" id="A0AAV1EAI1"/>
<dbReference type="Pfam" id="PF24758">
    <property type="entry name" value="LRR_At5g56370"/>
    <property type="match status" value="1"/>
</dbReference>
<protein>
    <submittedName>
        <fullName evidence="3">OLC1v1017789C1</fullName>
    </submittedName>
</protein>
<dbReference type="Proteomes" id="UP001161247">
    <property type="component" value="Chromosome 8"/>
</dbReference>
<evidence type="ECO:0000256" key="1">
    <source>
        <dbReference type="SAM" id="MobiDB-lite"/>
    </source>
</evidence>
<dbReference type="InterPro" id="IPR055411">
    <property type="entry name" value="LRR_FXL15/At3g58940/PEG3-like"/>
</dbReference>
<dbReference type="Pfam" id="PF00646">
    <property type="entry name" value="F-box"/>
    <property type="match status" value="1"/>
</dbReference>
<dbReference type="InterPro" id="IPR036047">
    <property type="entry name" value="F-box-like_dom_sf"/>
</dbReference>
<name>A0AAV1EAI1_OLDCO</name>
<keyword evidence="4" id="KW-1185">Reference proteome</keyword>
<feature type="region of interest" description="Disordered" evidence="1">
    <location>
        <begin position="1"/>
        <end position="27"/>
    </location>
</feature>
<proteinExistence type="predicted"/>
<dbReference type="PANTHER" id="PTHR31900">
    <property type="entry name" value="F-BOX/RNI SUPERFAMILY PROTEIN-RELATED"/>
    <property type="match status" value="1"/>
</dbReference>
<accession>A0AAV1EAI1</accession>
<dbReference type="InterPro" id="IPR006566">
    <property type="entry name" value="FBD"/>
</dbReference>
<dbReference type="InterPro" id="IPR001810">
    <property type="entry name" value="F-box_dom"/>
</dbReference>
<organism evidence="3 4">
    <name type="scientific">Oldenlandia corymbosa var. corymbosa</name>
    <dbReference type="NCBI Taxonomy" id="529605"/>
    <lineage>
        <taxon>Eukaryota</taxon>
        <taxon>Viridiplantae</taxon>
        <taxon>Streptophyta</taxon>
        <taxon>Embryophyta</taxon>
        <taxon>Tracheophyta</taxon>
        <taxon>Spermatophyta</taxon>
        <taxon>Magnoliopsida</taxon>
        <taxon>eudicotyledons</taxon>
        <taxon>Gunneridae</taxon>
        <taxon>Pentapetalae</taxon>
        <taxon>asterids</taxon>
        <taxon>lamiids</taxon>
        <taxon>Gentianales</taxon>
        <taxon>Rubiaceae</taxon>
        <taxon>Rubioideae</taxon>
        <taxon>Spermacoceae</taxon>
        <taxon>Hedyotis-Oldenlandia complex</taxon>
        <taxon>Oldenlandia</taxon>
    </lineage>
</organism>
<dbReference type="Gene3D" id="3.80.10.10">
    <property type="entry name" value="Ribonuclease Inhibitor"/>
    <property type="match status" value="1"/>
</dbReference>
<dbReference type="InterPro" id="IPR053781">
    <property type="entry name" value="F-box_AtFBL13-like"/>
</dbReference>
<dbReference type="EMBL" id="OX459125">
    <property type="protein sequence ID" value="CAI9116596.1"/>
    <property type="molecule type" value="Genomic_DNA"/>
</dbReference>
<dbReference type="Gene3D" id="1.20.1280.50">
    <property type="match status" value="1"/>
</dbReference>
<sequence>MAGAVEPASLGMEGIPGPVMEDSSDDTGMCDEIPVDRISDLREEIISHILSFLPAESAVATGLLSKKWRLHWTKVTSFHFDDRWWLEKGISYYEKLGGSTNFVDFVNMVLLLQNREVSMNCFRLSVSDPEFPFVYLKIWITTAMARNIRVLELCMVPDTEYDDPDYPGGYAVDHEVYNDYEIYLPFPLYSCGTLEVLKLYGPIFTWVPHVVCLPRLTLLQLHSIHYESNESFHKLISGCPKLESLIIYRCHNDDIYDGILDFSISSPVVKTLKYYHDFSMCEACDTNIAPDFKLQIDTPALEYLSLEDTMSKEIIAVQELASLKEVEAIKAFYTSPGSIVALFQAFYHVKILDVSGEIMETLMEANKKWSASFQRLIKLTVEIGHSQWSCLIDLINCCPTLEFLHVSTYLDSGSANRNCERGPIIVPQCFSSSLTHVSYTGIRDLEDDDLTIFKFIVNNALVLKRVRVRTTSSLDLGKKIGLLEKILVHCRLSPTCNISLRVDSFEMDSMNV</sequence>
<evidence type="ECO:0000313" key="4">
    <source>
        <dbReference type="Proteomes" id="UP001161247"/>
    </source>
</evidence>
<dbReference type="CDD" id="cd22160">
    <property type="entry name" value="F-box_AtFBL13-like"/>
    <property type="match status" value="1"/>
</dbReference>